<protein>
    <submittedName>
        <fullName evidence="1">Uncharacterized protein</fullName>
    </submittedName>
</protein>
<reference evidence="1 2" key="1">
    <citation type="journal article" date="2007" name="Genome Biol.">
        <title>Genome analysis and genome-wide proteomics of Thermococcus gammatolerans, the most radioresistant organism known amongst the Archaea.</title>
        <authorList>
            <person name="Zivanovic Y."/>
            <person name="Armengaud J."/>
            <person name="Lagorce A."/>
            <person name="Leplat C."/>
            <person name="Guerin P."/>
            <person name="Dutertre M."/>
            <person name="Anthouard V."/>
            <person name="Forterre P."/>
            <person name="Wincker P."/>
            <person name="Confalonieri F."/>
        </authorList>
    </citation>
    <scope>NUCLEOTIDE SEQUENCE [LARGE SCALE GENOMIC DNA]</scope>
    <source>
        <strain evidence="2">DSM 15229 / JCM 11827 / EJ3</strain>
    </source>
</reference>
<dbReference type="EMBL" id="CP001398">
    <property type="protein sequence ID" value="ACS33127.1"/>
    <property type="molecule type" value="Genomic_DNA"/>
</dbReference>
<dbReference type="HOGENOM" id="CLU_084676_0_0_2"/>
<organism evidence="1 2">
    <name type="scientific">Thermococcus gammatolerans (strain DSM 15229 / JCM 11827 / EJ3)</name>
    <dbReference type="NCBI Taxonomy" id="593117"/>
    <lineage>
        <taxon>Archaea</taxon>
        <taxon>Methanobacteriati</taxon>
        <taxon>Methanobacteriota</taxon>
        <taxon>Thermococci</taxon>
        <taxon>Thermococcales</taxon>
        <taxon>Thermococcaceae</taxon>
        <taxon>Thermococcus</taxon>
    </lineage>
</organism>
<dbReference type="Proteomes" id="UP000001488">
    <property type="component" value="Chromosome"/>
</dbReference>
<name>C5A4G5_THEGJ</name>
<dbReference type="KEGG" id="tga:TGAM_0625"/>
<evidence type="ECO:0000313" key="1">
    <source>
        <dbReference type="EMBL" id="ACS33127.1"/>
    </source>
</evidence>
<dbReference type="STRING" id="593117.TGAM_0625"/>
<dbReference type="PATRIC" id="fig|593117.10.peg.623"/>
<accession>C5A4G5</accession>
<sequence>MGVSKMGRITVLSLIVLLSLSLETALVSAGAILVDVRVLNQTGEDSYVPKIFLNETAAGQYSYTLLVMNVTAKDLGDGYFSVGIRGLVIDEFPSTLNLTGRWINMTFKVKSKTNTFVLDGQGAFFPLYIVFPESKTLFHLGEQLQVKDNVLQMLQPPSNRTVKLVGKYVKVYTKPIEVNSVDVRSRKYFNYTICNVLPPELQRKLNMTKGSSCFLQRTPYLDGSFLGHKPLSIMALYPRDPFGVSSGPVILSVDYIPTSPDELKGQETPNNRDLLKPIGIGAIIVAAAGVALTRRGGR</sequence>
<dbReference type="AlphaFoldDB" id="C5A4G5"/>
<dbReference type="eggNOG" id="arCOG07079">
    <property type="taxonomic scope" value="Archaea"/>
</dbReference>
<keyword evidence="2" id="KW-1185">Reference proteome</keyword>
<gene>
    <name evidence="1" type="ordered locus">TGAM_0625</name>
</gene>
<proteinExistence type="predicted"/>
<evidence type="ECO:0000313" key="2">
    <source>
        <dbReference type="Proteomes" id="UP000001488"/>
    </source>
</evidence>
<dbReference type="PaxDb" id="593117-TGAM_0625"/>